<dbReference type="SMART" id="SM00304">
    <property type="entry name" value="HAMP"/>
    <property type="match status" value="2"/>
</dbReference>
<dbReference type="KEGG" id="cbi:CLJ_B3022"/>
<name>A0A3F2ZU28_CLOB6</name>
<dbReference type="SMART" id="SM00283">
    <property type="entry name" value="MA"/>
    <property type="match status" value="1"/>
</dbReference>
<dbReference type="RefSeq" id="WP_012720648.1">
    <property type="nucleotide sequence ID" value="NC_012658.1"/>
</dbReference>
<dbReference type="Pfam" id="PF12729">
    <property type="entry name" value="4HB_MCP_1"/>
    <property type="match status" value="1"/>
</dbReference>
<proteinExistence type="inferred from homology"/>
<evidence type="ECO:0000313" key="8">
    <source>
        <dbReference type="Proteomes" id="UP000002333"/>
    </source>
</evidence>
<organism evidence="7 8">
    <name type="scientific">Clostridium botulinum (strain 657 / Type Ba4)</name>
    <dbReference type="NCBI Taxonomy" id="515621"/>
    <lineage>
        <taxon>Bacteria</taxon>
        <taxon>Bacillati</taxon>
        <taxon>Bacillota</taxon>
        <taxon>Clostridia</taxon>
        <taxon>Eubacteriales</taxon>
        <taxon>Clostridiaceae</taxon>
        <taxon>Clostridium</taxon>
    </lineage>
</organism>
<gene>
    <name evidence="7" type="ordered locus">CLJ_B3022</name>
</gene>
<dbReference type="PANTHER" id="PTHR32089:SF112">
    <property type="entry name" value="LYSOZYME-LIKE PROTEIN-RELATED"/>
    <property type="match status" value="1"/>
</dbReference>
<evidence type="ECO:0000259" key="5">
    <source>
        <dbReference type="PROSITE" id="PS50111"/>
    </source>
</evidence>
<dbReference type="PRINTS" id="PR00260">
    <property type="entry name" value="CHEMTRNSDUCR"/>
</dbReference>
<comment type="similarity">
    <text evidence="2">Belongs to the methyl-accepting chemotaxis (MCP) protein family.</text>
</comment>
<sequence>MLDKVKIKGKMLILTIIMLISILIVGVLGVFNIWKNNRDINSLYEKNLISVKVLDDNRNQSRALEADILYIILNQNNKEEQSKRIEDIKIREKKFNDNFKTLQSTKLDEQEIKFMDQMSRHLNEYSIRRNIVVKMALAGKYKEAYEEFYSLNRTIESFHNRLRDLANYNEKKAESINSENNKQYKMAILLFLVITILTILIGLIFTLNIAKSISKPMENLANNLNLLSEGDFTKDITDEYLNRSDEIGIVFTSLKKMHSNIKEMIFKVKDEVEKSMEFNAAISVLFNELNKNIEEVSSTTEQLSAGMEETAASSEEMNSTSNQIKRVIESVTEQAKEVSDRSVTINKRAQDLKIGAKNSRKNTLNVYEMNKGKLSKAIEDTKSVDEINKLLEAILDITDQTNLLALNAAIEAARAGEAGKGFAVVAEEVRKLAEESSNTAGQIQKITETVVSSVKELANNSQQLLDFMNVNIVKDYDDFVWTGDSYSNDAKYYNKVSLDLSDNCKNILVSINNITEVINGVTLSAEEGAVGATSIAEKTNIIVENTELVKEKSEQSKKRAELLMELVNKFKI</sequence>
<evidence type="ECO:0000256" key="3">
    <source>
        <dbReference type="PROSITE-ProRule" id="PRU00284"/>
    </source>
</evidence>
<dbReference type="PANTHER" id="PTHR32089">
    <property type="entry name" value="METHYL-ACCEPTING CHEMOTAXIS PROTEIN MCPB"/>
    <property type="match status" value="1"/>
</dbReference>
<dbReference type="PROSITE" id="PS50885">
    <property type="entry name" value="HAMP"/>
    <property type="match status" value="1"/>
</dbReference>
<dbReference type="GO" id="GO:0006935">
    <property type="term" value="P:chemotaxis"/>
    <property type="evidence" value="ECO:0007669"/>
    <property type="project" value="InterPro"/>
</dbReference>
<dbReference type="Pfam" id="PF00672">
    <property type="entry name" value="HAMP"/>
    <property type="match status" value="1"/>
</dbReference>
<dbReference type="InterPro" id="IPR004090">
    <property type="entry name" value="Chemotax_Me-accpt_rcpt"/>
</dbReference>
<feature type="domain" description="HAMP" evidence="6">
    <location>
        <begin position="211"/>
        <end position="266"/>
    </location>
</feature>
<dbReference type="Gene3D" id="1.10.287.950">
    <property type="entry name" value="Methyl-accepting chemotaxis protein"/>
    <property type="match status" value="1"/>
</dbReference>
<keyword evidence="4" id="KW-0472">Membrane</keyword>
<keyword evidence="4" id="KW-0812">Transmembrane</keyword>
<dbReference type="Proteomes" id="UP000002333">
    <property type="component" value="Chromosome"/>
</dbReference>
<dbReference type="EMBL" id="CP001083">
    <property type="protein sequence ID" value="ACQ52390.1"/>
    <property type="molecule type" value="Genomic_DNA"/>
</dbReference>
<keyword evidence="4" id="KW-1133">Transmembrane helix</keyword>
<dbReference type="Pfam" id="PF00015">
    <property type="entry name" value="MCPsignal"/>
    <property type="match status" value="1"/>
</dbReference>
<feature type="domain" description="Methyl-accepting transducer" evidence="5">
    <location>
        <begin position="285"/>
        <end position="456"/>
    </location>
</feature>
<reference evidence="8" key="2">
    <citation type="submission" date="2008-05" db="EMBL/GenBank/DDBJ databases">
        <title>Genome sequence of Clostridium botulinum Ba4 strain 657.</title>
        <authorList>
            <person name="Shrivastava S."/>
            <person name="Brown J.L."/>
            <person name="Bruce D."/>
            <person name="Detter C."/>
            <person name="Munk C."/>
            <person name="Smith L.A."/>
            <person name="Smith T.J."/>
            <person name="Sutton G."/>
            <person name="Brettin T.S."/>
        </authorList>
    </citation>
    <scope>NUCLEOTIDE SEQUENCE [LARGE SCALE GENOMIC DNA]</scope>
    <source>
        <strain evidence="8">657 / Type Ba4</strain>
    </source>
</reference>
<evidence type="ECO:0000256" key="2">
    <source>
        <dbReference type="ARBA" id="ARBA00029447"/>
    </source>
</evidence>
<feature type="transmembrane region" description="Helical" evidence="4">
    <location>
        <begin position="186"/>
        <end position="210"/>
    </location>
</feature>
<protein>
    <submittedName>
        <fullName evidence="7">Methyl-accepting chemotaxis protein</fullName>
    </submittedName>
</protein>
<dbReference type="AlphaFoldDB" id="A0A3F2ZU28"/>
<evidence type="ECO:0000256" key="4">
    <source>
        <dbReference type="SAM" id="Phobius"/>
    </source>
</evidence>
<evidence type="ECO:0000313" key="7">
    <source>
        <dbReference type="EMBL" id="ACQ52390.1"/>
    </source>
</evidence>
<reference evidence="7 8" key="1">
    <citation type="journal article" date="2007" name="PLoS ONE">
        <title>Analysis of the neurotoxin complex genes in Clostridium botulinum A1-A4 and B1 strains: BoNT/A3, /Ba4 and /B1 clusters are located within plasmids.</title>
        <authorList>
            <person name="Smith T.J."/>
            <person name="Hill K.K."/>
            <person name="Foley B.T."/>
            <person name="Detter J.C."/>
            <person name="Munk A.C."/>
            <person name="Bruce D.C."/>
            <person name="Doggett N.A."/>
            <person name="Smith L.A."/>
            <person name="Marks J.D."/>
            <person name="Xie G."/>
            <person name="Brettin T.S."/>
        </authorList>
    </citation>
    <scope>NUCLEOTIDE SEQUENCE [LARGE SCALE GENOMIC DNA]</scope>
    <source>
        <strain evidence="8">657 / Type Ba4</strain>
    </source>
</reference>
<dbReference type="SUPFAM" id="SSF58104">
    <property type="entry name" value="Methyl-accepting chemotaxis protein (MCP) signaling domain"/>
    <property type="match status" value="1"/>
</dbReference>
<accession>A0A3F2ZU28</accession>
<evidence type="ECO:0000259" key="6">
    <source>
        <dbReference type="PROSITE" id="PS50885"/>
    </source>
</evidence>
<dbReference type="GO" id="GO:0007165">
    <property type="term" value="P:signal transduction"/>
    <property type="evidence" value="ECO:0007669"/>
    <property type="project" value="UniProtKB-KW"/>
</dbReference>
<dbReference type="InterPro" id="IPR024478">
    <property type="entry name" value="HlyB_4HB_MCP"/>
</dbReference>
<dbReference type="GO" id="GO:0004888">
    <property type="term" value="F:transmembrane signaling receptor activity"/>
    <property type="evidence" value="ECO:0007669"/>
    <property type="project" value="InterPro"/>
</dbReference>
<feature type="transmembrane region" description="Helical" evidence="4">
    <location>
        <begin position="12"/>
        <end position="34"/>
    </location>
</feature>
<dbReference type="InterPro" id="IPR004089">
    <property type="entry name" value="MCPsignal_dom"/>
</dbReference>
<dbReference type="GO" id="GO:0016020">
    <property type="term" value="C:membrane"/>
    <property type="evidence" value="ECO:0007669"/>
    <property type="project" value="InterPro"/>
</dbReference>
<dbReference type="InterPro" id="IPR003660">
    <property type="entry name" value="HAMP_dom"/>
</dbReference>
<dbReference type="PROSITE" id="PS50111">
    <property type="entry name" value="CHEMOTAXIS_TRANSDUC_2"/>
    <property type="match status" value="1"/>
</dbReference>
<evidence type="ECO:0000256" key="1">
    <source>
        <dbReference type="ARBA" id="ARBA00023224"/>
    </source>
</evidence>
<keyword evidence="1 3" id="KW-0807">Transducer</keyword>